<dbReference type="AlphaFoldDB" id="G5SC69"/>
<reference evidence="1 2" key="1">
    <citation type="journal article" date="2011" name="BMC Genomics">
        <title>Genome sequencing reveals diversification of virulence factor content and possible host adaptation in distinct subpopulations of Salmonella enterica.</title>
        <authorList>
            <person name="den Bakker H.C."/>
            <person name="Moreno Switt A.I."/>
            <person name="Govoni G."/>
            <person name="Cummings C.A."/>
            <person name="Ranieri M.L."/>
            <person name="Degoricija L."/>
            <person name="Hoelzer K."/>
            <person name="Rodriguez-Rivera L.D."/>
            <person name="Brown S."/>
            <person name="Bolchacova E."/>
            <person name="Furtado M.R."/>
            <person name="Wiedmann M."/>
        </authorList>
    </citation>
    <scope>NUCLEOTIDE SEQUENCE [LARGE SCALE GENOMIC DNA]</scope>
    <source>
        <strain evidence="1 2">A4-580</strain>
    </source>
</reference>
<protein>
    <submittedName>
        <fullName evidence="1">Uncharacterized protein</fullName>
    </submittedName>
</protein>
<gene>
    <name evidence="1" type="ORF">LTSEWAN_2821</name>
</gene>
<evidence type="ECO:0000313" key="2">
    <source>
        <dbReference type="Proteomes" id="UP000003536"/>
    </source>
</evidence>
<comment type="caution">
    <text evidence="1">The sequence shown here is derived from an EMBL/GenBank/DDBJ whole genome shotgun (WGS) entry which is preliminary data.</text>
</comment>
<name>G5SC69_SALET</name>
<sequence>MKPGGLNRGLNRLEEFYVGGLNRLEEFYVCYKLSKSC</sequence>
<proteinExistence type="predicted"/>
<dbReference type="Proteomes" id="UP000003536">
    <property type="component" value="Unassembled WGS sequence"/>
</dbReference>
<organism evidence="1 2">
    <name type="scientific">Salmonella enterica subsp. enterica serovar Wandsworth str. A4-580</name>
    <dbReference type="NCBI Taxonomy" id="913086"/>
    <lineage>
        <taxon>Bacteria</taxon>
        <taxon>Pseudomonadati</taxon>
        <taxon>Pseudomonadota</taxon>
        <taxon>Gammaproteobacteria</taxon>
        <taxon>Enterobacterales</taxon>
        <taxon>Enterobacteriaceae</taxon>
        <taxon>Salmonella</taxon>
    </lineage>
</organism>
<evidence type="ECO:0000313" key="1">
    <source>
        <dbReference type="EMBL" id="EHD02799.1"/>
    </source>
</evidence>
<dbReference type="PATRIC" id="fig|913086.3.peg.2152"/>
<dbReference type="EMBL" id="AFCX01000938">
    <property type="protein sequence ID" value="EHD02799.1"/>
    <property type="molecule type" value="Genomic_DNA"/>
</dbReference>
<accession>G5SC69</accession>